<evidence type="ECO:0000256" key="2">
    <source>
        <dbReference type="ARBA" id="ARBA00004429"/>
    </source>
</evidence>
<dbReference type="SUPFAM" id="SSF55874">
    <property type="entry name" value="ATPase domain of HSP90 chaperone/DNA topoisomerase II/histidine kinase"/>
    <property type="match status" value="1"/>
</dbReference>
<dbReference type="PROSITE" id="PS50885">
    <property type="entry name" value="HAMP"/>
    <property type="match status" value="1"/>
</dbReference>
<evidence type="ECO:0000256" key="6">
    <source>
        <dbReference type="ARBA" id="ARBA00022553"/>
    </source>
</evidence>
<evidence type="ECO:0000256" key="3">
    <source>
        <dbReference type="ARBA" id="ARBA00012438"/>
    </source>
</evidence>
<dbReference type="Pfam" id="PF00672">
    <property type="entry name" value="HAMP"/>
    <property type="match status" value="1"/>
</dbReference>
<evidence type="ECO:0000313" key="19">
    <source>
        <dbReference type="Proteomes" id="UP000078356"/>
    </source>
</evidence>
<dbReference type="InterPro" id="IPR050980">
    <property type="entry name" value="2C_sensor_his_kinase"/>
</dbReference>
<evidence type="ECO:0000259" key="17">
    <source>
        <dbReference type="PROSITE" id="PS50885"/>
    </source>
</evidence>
<dbReference type="AlphaFoldDB" id="A0A178LK89"/>
<evidence type="ECO:0000256" key="13">
    <source>
        <dbReference type="ARBA" id="ARBA00023012"/>
    </source>
</evidence>
<dbReference type="InterPro" id="IPR036097">
    <property type="entry name" value="HisK_dim/P_sf"/>
</dbReference>
<accession>A0A178LK89</accession>
<keyword evidence="11" id="KW-0067">ATP-binding</keyword>
<protein>
    <recommendedName>
        <fullName evidence="3">histidine kinase</fullName>
        <ecNumber evidence="3">2.7.13.3</ecNumber>
    </recommendedName>
</protein>
<dbReference type="InterPro" id="IPR003594">
    <property type="entry name" value="HATPase_dom"/>
</dbReference>
<dbReference type="InterPro" id="IPR003661">
    <property type="entry name" value="HisK_dim/P_dom"/>
</dbReference>
<evidence type="ECO:0000256" key="14">
    <source>
        <dbReference type="ARBA" id="ARBA00023136"/>
    </source>
</evidence>
<name>A0A178LK89_9PSED</name>
<dbReference type="GO" id="GO:0005886">
    <property type="term" value="C:plasma membrane"/>
    <property type="evidence" value="ECO:0007669"/>
    <property type="project" value="UniProtKB-SubCell"/>
</dbReference>
<evidence type="ECO:0000256" key="10">
    <source>
        <dbReference type="ARBA" id="ARBA00022777"/>
    </source>
</evidence>
<evidence type="ECO:0000256" key="4">
    <source>
        <dbReference type="ARBA" id="ARBA00022475"/>
    </source>
</evidence>
<keyword evidence="6" id="KW-0597">Phosphoprotein</keyword>
<dbReference type="CDD" id="cd00075">
    <property type="entry name" value="HATPase"/>
    <property type="match status" value="1"/>
</dbReference>
<evidence type="ECO:0000256" key="7">
    <source>
        <dbReference type="ARBA" id="ARBA00022679"/>
    </source>
</evidence>
<organism evidence="18 19">
    <name type="scientific">Pseudomonas oryzihabitans</name>
    <dbReference type="NCBI Taxonomy" id="47885"/>
    <lineage>
        <taxon>Bacteria</taxon>
        <taxon>Pseudomonadati</taxon>
        <taxon>Pseudomonadota</taxon>
        <taxon>Gammaproteobacteria</taxon>
        <taxon>Pseudomonadales</taxon>
        <taxon>Pseudomonadaceae</taxon>
        <taxon>Pseudomonas</taxon>
    </lineage>
</organism>
<dbReference type="GO" id="GO:0005524">
    <property type="term" value="F:ATP binding"/>
    <property type="evidence" value="ECO:0007669"/>
    <property type="project" value="UniProtKB-KW"/>
</dbReference>
<comment type="catalytic activity">
    <reaction evidence="1">
        <text>ATP + protein L-histidine = ADP + protein N-phospho-L-histidine.</text>
        <dbReference type="EC" id="2.7.13.3"/>
    </reaction>
</comment>
<proteinExistence type="predicted"/>
<dbReference type="PROSITE" id="PS50109">
    <property type="entry name" value="HIS_KIN"/>
    <property type="match status" value="1"/>
</dbReference>
<dbReference type="SMART" id="SM00304">
    <property type="entry name" value="HAMP"/>
    <property type="match status" value="1"/>
</dbReference>
<evidence type="ECO:0000256" key="15">
    <source>
        <dbReference type="SAM" id="Phobius"/>
    </source>
</evidence>
<keyword evidence="14 15" id="KW-0472">Membrane</keyword>
<keyword evidence="9" id="KW-0547">Nucleotide-binding</keyword>
<keyword evidence="7" id="KW-0808">Transferase</keyword>
<evidence type="ECO:0000256" key="5">
    <source>
        <dbReference type="ARBA" id="ARBA00022519"/>
    </source>
</evidence>
<keyword evidence="12 15" id="KW-1133">Transmembrane helix</keyword>
<dbReference type="SMART" id="SM00387">
    <property type="entry name" value="HATPase_c"/>
    <property type="match status" value="1"/>
</dbReference>
<evidence type="ECO:0000256" key="12">
    <source>
        <dbReference type="ARBA" id="ARBA00022989"/>
    </source>
</evidence>
<feature type="transmembrane region" description="Helical" evidence="15">
    <location>
        <begin position="169"/>
        <end position="192"/>
    </location>
</feature>
<dbReference type="OrthoDB" id="9804645at2"/>
<dbReference type="EMBL" id="LWCR01000004">
    <property type="protein sequence ID" value="OAN31491.1"/>
    <property type="molecule type" value="Genomic_DNA"/>
</dbReference>
<dbReference type="Gene3D" id="1.10.8.500">
    <property type="entry name" value="HAMP domain in histidine kinase"/>
    <property type="match status" value="1"/>
</dbReference>
<dbReference type="InterPro" id="IPR004358">
    <property type="entry name" value="Sig_transdc_His_kin-like_C"/>
</dbReference>
<dbReference type="SUPFAM" id="SSF158472">
    <property type="entry name" value="HAMP domain-like"/>
    <property type="match status" value="1"/>
</dbReference>
<dbReference type="InterPro" id="IPR003660">
    <property type="entry name" value="HAMP_dom"/>
</dbReference>
<dbReference type="PRINTS" id="PR00344">
    <property type="entry name" value="BCTRLSENSOR"/>
</dbReference>
<dbReference type="CDD" id="cd06225">
    <property type="entry name" value="HAMP"/>
    <property type="match status" value="1"/>
</dbReference>
<comment type="subcellular location">
    <subcellularLocation>
        <location evidence="2">Cell inner membrane</location>
        <topology evidence="2">Multi-pass membrane protein</topology>
    </subcellularLocation>
</comment>
<evidence type="ECO:0000256" key="8">
    <source>
        <dbReference type="ARBA" id="ARBA00022692"/>
    </source>
</evidence>
<keyword evidence="5" id="KW-0997">Cell inner membrane</keyword>
<feature type="domain" description="HAMP" evidence="17">
    <location>
        <begin position="193"/>
        <end position="245"/>
    </location>
</feature>
<dbReference type="Proteomes" id="UP000078356">
    <property type="component" value="Unassembled WGS sequence"/>
</dbReference>
<feature type="domain" description="Histidine kinase" evidence="16">
    <location>
        <begin position="253"/>
        <end position="450"/>
    </location>
</feature>
<gene>
    <name evidence="18" type="ORF">A4V15_12405</name>
</gene>
<dbReference type="PANTHER" id="PTHR44936">
    <property type="entry name" value="SENSOR PROTEIN CREC"/>
    <property type="match status" value="1"/>
</dbReference>
<keyword evidence="4" id="KW-1003">Cell membrane</keyword>
<dbReference type="PANTHER" id="PTHR44936:SF5">
    <property type="entry name" value="SENSOR HISTIDINE KINASE ENVZ"/>
    <property type="match status" value="1"/>
</dbReference>
<keyword evidence="10" id="KW-0418">Kinase</keyword>
<dbReference type="InterPro" id="IPR036890">
    <property type="entry name" value="HATPase_C_sf"/>
</dbReference>
<evidence type="ECO:0000256" key="1">
    <source>
        <dbReference type="ARBA" id="ARBA00000085"/>
    </source>
</evidence>
<reference evidence="18 19" key="1">
    <citation type="submission" date="2016-04" db="EMBL/GenBank/DDBJ databases">
        <title>Draft Genome Sequences of Staphylococcus capitis Strain H36, S. capitis Strain H65, S. cohnii Strain H62, S. hominis Strain H69, Mycobacterium iranicum Strain H39, Plantibacter sp. Strain H53, Pseudomonas oryzihabitans Strain H72, and Microbacterium sp. Strain H83, isolated from residential settings.</title>
        <authorList>
            <person name="Lymperopoulou D."/>
            <person name="Adams R.I."/>
            <person name="Lindow S."/>
            <person name="Coil D.A."/>
            <person name="Jospin G."/>
            <person name="Eisen J.A."/>
        </authorList>
    </citation>
    <scope>NUCLEOTIDE SEQUENCE [LARGE SCALE GENOMIC DNA]</scope>
    <source>
        <strain evidence="18 19">H72</strain>
    </source>
</reference>
<keyword evidence="13" id="KW-0902">Two-component regulatory system</keyword>
<evidence type="ECO:0000256" key="11">
    <source>
        <dbReference type="ARBA" id="ARBA00022840"/>
    </source>
</evidence>
<comment type="caution">
    <text evidence="18">The sequence shown here is derived from an EMBL/GenBank/DDBJ whole genome shotgun (WGS) entry which is preliminary data.</text>
</comment>
<sequence>MIAPWRRWLQGITPRLCLLFCAALLLAHAAAALVLHQTGALVHPLSYGQALERLAVARTAVERLPAAQAQALLRVLAEAPAQVWVAATPEVTPFAMLAEERRLTRDLARRLGQTEDGLVMQLEGLAGDAARASPLTPAGWAPLRLRSSVRLPDGRWLNAVQYPARSDGWLTALGWSLLLGALPVLLLAWLLIGQLVRPLQRLTRAAEGLSRGERSRLEVRQGPREARELAAAFELMQERLLRHLDDRVRMLAAISHDFNTPLAALRVQLALLEPSAERDDMEESLAELDAMVQETLDFIRDERQTEAHQEVDLSVLLQDLHGRYRALGQPVTWSGAAAPLRGRPLALKRALGNLLDNALQHGGSAVLELSRPEPQLLRLDILDDGPGLPEDQLEQVFEPFYRPPGQDSIRGLGLGLAIARACILAHGGELHLHNRPQGGLCARILLPSAT</sequence>
<dbReference type="Pfam" id="PF00512">
    <property type="entry name" value="HisKA"/>
    <property type="match status" value="1"/>
</dbReference>
<keyword evidence="8 15" id="KW-0812">Transmembrane</keyword>
<dbReference type="InterPro" id="IPR005467">
    <property type="entry name" value="His_kinase_dom"/>
</dbReference>
<dbReference type="Pfam" id="PF02518">
    <property type="entry name" value="HATPase_c"/>
    <property type="match status" value="1"/>
</dbReference>
<dbReference type="GO" id="GO:0000155">
    <property type="term" value="F:phosphorelay sensor kinase activity"/>
    <property type="evidence" value="ECO:0007669"/>
    <property type="project" value="InterPro"/>
</dbReference>
<dbReference type="CDD" id="cd00082">
    <property type="entry name" value="HisKA"/>
    <property type="match status" value="1"/>
</dbReference>
<evidence type="ECO:0000256" key="9">
    <source>
        <dbReference type="ARBA" id="ARBA00022741"/>
    </source>
</evidence>
<dbReference type="EC" id="2.7.13.3" evidence="3"/>
<dbReference type="RefSeq" id="WP_082900368.1">
    <property type="nucleotide sequence ID" value="NZ_LWCR01000004.1"/>
</dbReference>
<dbReference type="Gene3D" id="3.30.565.10">
    <property type="entry name" value="Histidine kinase-like ATPase, C-terminal domain"/>
    <property type="match status" value="1"/>
</dbReference>
<dbReference type="SMART" id="SM00388">
    <property type="entry name" value="HisKA"/>
    <property type="match status" value="1"/>
</dbReference>
<dbReference type="Gene3D" id="1.10.287.130">
    <property type="match status" value="1"/>
</dbReference>
<dbReference type="SUPFAM" id="SSF47384">
    <property type="entry name" value="Homodimeric domain of signal transducing histidine kinase"/>
    <property type="match status" value="1"/>
</dbReference>
<evidence type="ECO:0000313" key="18">
    <source>
        <dbReference type="EMBL" id="OAN31491.1"/>
    </source>
</evidence>
<evidence type="ECO:0000259" key="16">
    <source>
        <dbReference type="PROSITE" id="PS50109"/>
    </source>
</evidence>